<dbReference type="SUPFAM" id="SSF49899">
    <property type="entry name" value="Concanavalin A-like lectins/glucanases"/>
    <property type="match status" value="2"/>
</dbReference>
<proteinExistence type="inferred from homology"/>
<dbReference type="InterPro" id="IPR013320">
    <property type="entry name" value="ConA-like_dom_sf"/>
</dbReference>
<protein>
    <recommendedName>
        <fullName evidence="2">beta-fructofuranosidase</fullName>
        <ecNumber evidence="2">3.2.1.26</ecNumber>
    </recommendedName>
</protein>
<dbReference type="SUPFAM" id="SSF75005">
    <property type="entry name" value="Arabinanase/levansucrase/invertase"/>
    <property type="match status" value="1"/>
</dbReference>
<dbReference type="AlphaFoldDB" id="A0A7X2IZY1"/>
<dbReference type="PANTHER" id="PTHR43101">
    <property type="entry name" value="BETA-FRUCTOSIDASE"/>
    <property type="match status" value="1"/>
</dbReference>
<evidence type="ECO:0000313" key="10">
    <source>
        <dbReference type="Proteomes" id="UP000448867"/>
    </source>
</evidence>
<comment type="caution">
    <text evidence="9">The sequence shown here is derived from an EMBL/GenBank/DDBJ whole genome shotgun (WGS) entry which is preliminary data.</text>
</comment>
<evidence type="ECO:0000256" key="6">
    <source>
        <dbReference type="ARBA" id="ARBA00023295"/>
    </source>
</evidence>
<dbReference type="Proteomes" id="UP000448867">
    <property type="component" value="Unassembled WGS sequence"/>
</dbReference>
<dbReference type="EMBL" id="WKKI01000021">
    <property type="protein sequence ID" value="MRX72805.1"/>
    <property type="molecule type" value="Genomic_DNA"/>
</dbReference>
<evidence type="ECO:0000256" key="7">
    <source>
        <dbReference type="RuleBase" id="RU362110"/>
    </source>
</evidence>
<comment type="similarity">
    <text evidence="1 7">Belongs to the glycosyl hydrolase 32 family.</text>
</comment>
<dbReference type="InterPro" id="IPR013189">
    <property type="entry name" value="Glyco_hydro_32_C"/>
</dbReference>
<dbReference type="PANTHER" id="PTHR43101:SF1">
    <property type="entry name" value="BETA-FRUCTOSIDASE"/>
    <property type="match status" value="1"/>
</dbReference>
<keyword evidence="5" id="KW-1015">Disulfide bond</keyword>
<dbReference type="Gene3D" id="2.115.10.20">
    <property type="entry name" value="Glycosyl hydrolase domain, family 43"/>
    <property type="match status" value="1"/>
</dbReference>
<dbReference type="OrthoDB" id="9759709at2"/>
<dbReference type="InterPro" id="IPR001362">
    <property type="entry name" value="Glyco_hydro_32"/>
</dbReference>
<name>A0A7X2IZY1_9BACI</name>
<feature type="domain" description="LamG-like jellyroll fold" evidence="8">
    <location>
        <begin position="72"/>
        <end position="217"/>
    </location>
</feature>
<dbReference type="InterPro" id="IPR013148">
    <property type="entry name" value="Glyco_hydro_32_N"/>
</dbReference>
<dbReference type="EC" id="3.2.1.26" evidence="2"/>
<dbReference type="CDD" id="cd08996">
    <property type="entry name" value="GH32_FFase"/>
    <property type="match status" value="1"/>
</dbReference>
<dbReference type="SMART" id="SM00560">
    <property type="entry name" value="LamGL"/>
    <property type="match status" value="1"/>
</dbReference>
<evidence type="ECO:0000256" key="4">
    <source>
        <dbReference type="ARBA" id="ARBA00022801"/>
    </source>
</evidence>
<evidence type="ECO:0000256" key="5">
    <source>
        <dbReference type="ARBA" id="ARBA00023157"/>
    </source>
</evidence>
<evidence type="ECO:0000256" key="3">
    <source>
        <dbReference type="ARBA" id="ARBA00022729"/>
    </source>
</evidence>
<gene>
    <name evidence="9" type="ORF">GJU40_11675</name>
</gene>
<dbReference type="GO" id="GO:0004564">
    <property type="term" value="F:beta-fructofuranosidase activity"/>
    <property type="evidence" value="ECO:0007669"/>
    <property type="project" value="UniProtKB-EC"/>
</dbReference>
<dbReference type="Pfam" id="PF13385">
    <property type="entry name" value="Laminin_G_3"/>
    <property type="match status" value="1"/>
</dbReference>
<evidence type="ECO:0000256" key="2">
    <source>
        <dbReference type="ARBA" id="ARBA00012758"/>
    </source>
</evidence>
<reference evidence="9 10" key="1">
    <citation type="submission" date="2019-11" db="EMBL/GenBank/DDBJ databases">
        <title>Bacillus lacus genome.</title>
        <authorList>
            <person name="Allen C.J."/>
            <person name="Newman J.D."/>
        </authorList>
    </citation>
    <scope>NUCLEOTIDE SEQUENCE [LARGE SCALE GENOMIC DNA]</scope>
    <source>
        <strain evidence="9 10">KCTC 33946</strain>
    </source>
</reference>
<dbReference type="SMART" id="SM00640">
    <property type="entry name" value="Glyco_32"/>
    <property type="match status" value="1"/>
</dbReference>
<dbReference type="Pfam" id="PF00251">
    <property type="entry name" value="Glyco_hydro_32N"/>
    <property type="match status" value="1"/>
</dbReference>
<accession>A0A7X2IZY1</accession>
<dbReference type="InterPro" id="IPR023296">
    <property type="entry name" value="Glyco_hydro_beta-prop_sf"/>
</dbReference>
<keyword evidence="4 7" id="KW-0378">Hydrolase</keyword>
<dbReference type="GO" id="GO:0005975">
    <property type="term" value="P:carbohydrate metabolic process"/>
    <property type="evidence" value="ECO:0007669"/>
    <property type="project" value="InterPro"/>
</dbReference>
<dbReference type="Gene3D" id="2.60.120.560">
    <property type="entry name" value="Exo-inulinase, domain 1"/>
    <property type="match status" value="1"/>
</dbReference>
<keyword evidence="10" id="KW-1185">Reference proteome</keyword>
<dbReference type="Pfam" id="PF08244">
    <property type="entry name" value="Glyco_hydro_32C"/>
    <property type="match status" value="1"/>
</dbReference>
<evidence type="ECO:0000259" key="8">
    <source>
        <dbReference type="SMART" id="SM00560"/>
    </source>
</evidence>
<organism evidence="9 10">
    <name type="scientific">Metabacillus lacus</name>
    <dbReference type="NCBI Taxonomy" id="1983721"/>
    <lineage>
        <taxon>Bacteria</taxon>
        <taxon>Bacillati</taxon>
        <taxon>Bacillota</taxon>
        <taxon>Bacilli</taxon>
        <taxon>Bacillales</taxon>
        <taxon>Bacillaceae</taxon>
        <taxon>Metabacillus</taxon>
    </lineage>
</organism>
<sequence length="722" mass="81910">MEKMIARWVFNEKSDGKIENDVHDEFAPYILKNQRLTQGFLPEIRTGISSSAVWLDGYSDYIESAFKMPSVQNFSISAWIALRTYTGYKKASAAIINQCDMNKQEGFFLGITGDGCLDFQVGTGNKWVSLASDFMLNKSEWHHIQAFVSNKEINLYVNGKPAAKAELQGFTFKPAYVPLLIGKNNCEERIANVFIPNMFSGLINEITLSETMNLSEDEFFNYDLLPKISEEQISLNRDRWKDDHHRPQFHASPPGHWMNEPHAPFYYKGKYHLFYQHNPQGPYWGNIHWGHWVSEDLVNWKDTLIALAPSNNDIDTVGTWSGNASFDENGDPVLFFTAGNDAFTPNQMIGLAKSTVKEDQDLDLKNWIKHPESVLQQPRCMDLHHDGFRDPFVWKEGDQWYQLVGSGFENKGGTIPVFTSKDLIHWEFRGSLIDIPHEKYPYLGEIWELPVLLPISNDKHILIISPIGKNAEVEIFYWLGKWSPEYATFSPDSEQPKKIDLSTFHFTGPSGMVDPKSGKIVLFSIAQGERSVEKEFESGWAHTAGMPVMLSLANDGELTIEPVESVASLRKKSLLSINDEPVKSANFLLQKVKGDMLEIMLEVETEKSFDLIVRKTPDGEEQTVFSYNADVHSFSVNRTKTTLDASERTGGIQGGTLSRRLSTISIRLLLDKSLLEAYINKSHSLTTRVYPSRSDALGIGISGPDDLKIHSLKIWEMKSIYY</sequence>
<keyword evidence="3" id="KW-0732">Signal</keyword>
<evidence type="ECO:0000313" key="9">
    <source>
        <dbReference type="EMBL" id="MRX72805.1"/>
    </source>
</evidence>
<keyword evidence="6 7" id="KW-0326">Glycosidase</keyword>
<dbReference type="InterPro" id="IPR006558">
    <property type="entry name" value="LamG-like"/>
</dbReference>
<dbReference type="InterPro" id="IPR051214">
    <property type="entry name" value="GH32_Enzymes"/>
</dbReference>
<dbReference type="Gene3D" id="2.60.120.200">
    <property type="match status" value="1"/>
</dbReference>
<evidence type="ECO:0000256" key="1">
    <source>
        <dbReference type="ARBA" id="ARBA00009902"/>
    </source>
</evidence>